<dbReference type="PANTHER" id="PTHR30461">
    <property type="entry name" value="DNA-INVERTASE FROM LAMBDOID PROPHAGE"/>
    <property type="match status" value="1"/>
</dbReference>
<dbReference type="RefSeq" id="WP_130706912.1">
    <property type="nucleotide sequence ID" value="NZ_JAJAEH010000055.1"/>
</dbReference>
<dbReference type="EMBL" id="SIKX01000003">
    <property type="protein sequence ID" value="TBF05597.1"/>
    <property type="molecule type" value="Genomic_DNA"/>
</dbReference>
<dbReference type="GO" id="GO:0000150">
    <property type="term" value="F:DNA strand exchange activity"/>
    <property type="evidence" value="ECO:0007669"/>
    <property type="project" value="InterPro"/>
</dbReference>
<reference evidence="8 9" key="1">
    <citation type="submission" date="2019-02" db="EMBL/GenBank/DDBJ databases">
        <title>The genomic architecture of introgression among sibling species of bacteria.</title>
        <authorList>
            <person name="Cavassim M.I.A."/>
            <person name="Moeskjaer S."/>
            <person name="Moslemi C."/>
            <person name="Fields B."/>
            <person name="Bachmann A."/>
            <person name="Vilhjalmsson B."/>
            <person name="Schierup M.H."/>
            <person name="Young J.P.W."/>
            <person name="Andersen S.U."/>
        </authorList>
    </citation>
    <scope>NUCLEOTIDE SEQUENCE [LARGE SCALE GENOMIC DNA]</scope>
    <source>
        <strain evidence="8 9">SM42</strain>
        <plasmid evidence="8">pSM42_Rh02_Rh04</plasmid>
    </source>
</reference>
<dbReference type="InterPro" id="IPR006119">
    <property type="entry name" value="Resolv_N"/>
</dbReference>
<dbReference type="PANTHER" id="PTHR30461:SF2">
    <property type="entry name" value="SERINE RECOMBINASE PINE-RELATED"/>
    <property type="match status" value="1"/>
</dbReference>
<evidence type="ECO:0000256" key="1">
    <source>
        <dbReference type="ARBA" id="ARBA00022908"/>
    </source>
</evidence>
<keyword evidence="2" id="KW-0238">DNA-binding</keyword>
<dbReference type="PROSITE" id="PS51736">
    <property type="entry name" value="RECOMBINASES_3"/>
    <property type="match status" value="1"/>
</dbReference>
<evidence type="ECO:0000259" key="6">
    <source>
        <dbReference type="PROSITE" id="PS51736"/>
    </source>
</evidence>
<sequence length="249" mass="27248">MTTYRTSKQAVAYIRVSTDKQGEHGIGLEAQRAAIRTYADAAGVEIVEWFQDVASGRGEKSLELRDGLSRALEFARANDLDLLIDGLDRLSRHTDTIEHIIRDKKVMVVSASEARTRDPLVIASRAARAELEGAKIAERTRRALIEKKASGILLGNRTNLPEAQKLGASSNKRRAEEKVDEIARAIKANDWHDLSVPALVGALNGIGVKTSRGEAWTVAALRRPHKAALETLRASTVADYTGVPNFGRF</sequence>
<dbReference type="InterPro" id="IPR050639">
    <property type="entry name" value="SSR_resolvase"/>
</dbReference>
<accession>A0AAE8Q6F7</accession>
<dbReference type="GO" id="GO:0003677">
    <property type="term" value="F:DNA binding"/>
    <property type="evidence" value="ECO:0007669"/>
    <property type="project" value="UniProtKB-KW"/>
</dbReference>
<evidence type="ECO:0000313" key="9">
    <source>
        <dbReference type="Proteomes" id="UP000291892"/>
    </source>
</evidence>
<dbReference type="GO" id="GO:0015074">
    <property type="term" value="P:DNA integration"/>
    <property type="evidence" value="ECO:0007669"/>
    <property type="project" value="UniProtKB-KW"/>
</dbReference>
<evidence type="ECO:0000313" key="7">
    <source>
        <dbReference type="EMBL" id="NEI52068.1"/>
    </source>
</evidence>
<keyword evidence="3" id="KW-0233">DNA recombination</keyword>
<dbReference type="AlphaFoldDB" id="A0AAE8Q6F7"/>
<evidence type="ECO:0000313" key="10">
    <source>
        <dbReference type="Proteomes" id="UP000661163"/>
    </source>
</evidence>
<dbReference type="SMART" id="SM00857">
    <property type="entry name" value="Resolvase"/>
    <property type="match status" value="1"/>
</dbReference>
<dbReference type="Proteomes" id="UP000661163">
    <property type="component" value="Unassembled WGS sequence"/>
</dbReference>
<dbReference type="CDD" id="cd00338">
    <property type="entry name" value="Ser_Recombinase"/>
    <property type="match status" value="1"/>
</dbReference>
<name>A0AAE8Q6F7_9HYPH</name>
<evidence type="ECO:0000256" key="3">
    <source>
        <dbReference type="ARBA" id="ARBA00023172"/>
    </source>
</evidence>
<evidence type="ECO:0000256" key="5">
    <source>
        <dbReference type="PROSITE-ProRule" id="PRU10137"/>
    </source>
</evidence>
<organism evidence="8 9">
    <name type="scientific">Rhizobium ruizarguesonis</name>
    <dbReference type="NCBI Taxonomy" id="2081791"/>
    <lineage>
        <taxon>Bacteria</taxon>
        <taxon>Pseudomonadati</taxon>
        <taxon>Pseudomonadota</taxon>
        <taxon>Alphaproteobacteria</taxon>
        <taxon>Hyphomicrobiales</taxon>
        <taxon>Rhizobiaceae</taxon>
        <taxon>Rhizobium/Agrobacterium group</taxon>
        <taxon>Rhizobium</taxon>
    </lineage>
</organism>
<dbReference type="Proteomes" id="UP000291892">
    <property type="component" value="Unassembled WGS sequence"/>
</dbReference>
<dbReference type="InterPro" id="IPR006118">
    <property type="entry name" value="Recombinase_CS"/>
</dbReference>
<feature type="domain" description="Resolvase/invertase-type recombinase catalytic" evidence="6">
    <location>
        <begin position="9"/>
        <end position="151"/>
    </location>
</feature>
<feature type="active site" description="O-(5'-phospho-DNA)-serine intermediate" evidence="4 5">
    <location>
        <position position="17"/>
    </location>
</feature>
<dbReference type="Pfam" id="PF00239">
    <property type="entry name" value="Resolvase"/>
    <property type="match status" value="1"/>
</dbReference>
<keyword evidence="1" id="KW-0229">DNA integration</keyword>
<proteinExistence type="predicted"/>
<dbReference type="PROSITE" id="PS00397">
    <property type="entry name" value="RECOMBINASES_1"/>
    <property type="match status" value="1"/>
</dbReference>
<evidence type="ECO:0000256" key="2">
    <source>
        <dbReference type="ARBA" id="ARBA00023125"/>
    </source>
</evidence>
<gene>
    <name evidence="8" type="ORF">ELG94_33630</name>
    <name evidence="7" type="ORF">GR217_30985</name>
</gene>
<evidence type="ECO:0000256" key="4">
    <source>
        <dbReference type="PIRSR" id="PIRSR606118-50"/>
    </source>
</evidence>
<dbReference type="EMBL" id="WUFC01000035">
    <property type="protein sequence ID" value="NEI52068.1"/>
    <property type="molecule type" value="Genomic_DNA"/>
</dbReference>
<dbReference type="SUPFAM" id="SSF53041">
    <property type="entry name" value="Resolvase-like"/>
    <property type="match status" value="1"/>
</dbReference>
<comment type="caution">
    <text evidence="8">The sequence shown here is derived from an EMBL/GenBank/DDBJ whole genome shotgun (WGS) entry which is preliminary data.</text>
</comment>
<evidence type="ECO:0000313" key="8">
    <source>
        <dbReference type="EMBL" id="TBF05597.1"/>
    </source>
</evidence>
<protein>
    <submittedName>
        <fullName evidence="8">Recombinase family protein</fullName>
    </submittedName>
</protein>
<dbReference type="Gene3D" id="3.40.50.1390">
    <property type="entry name" value="Resolvase, N-terminal catalytic domain"/>
    <property type="match status" value="1"/>
</dbReference>
<reference evidence="7 10" key="2">
    <citation type="submission" date="2019-12" db="EMBL/GenBank/DDBJ databases">
        <title>Rhizobium genotypes associated with high levels of biological nitrogen fixation by grain legumes in a temperate-maritime cropping system.</title>
        <authorList>
            <person name="Maluk M."/>
            <person name="Francesc Ferrando Molina F."/>
            <person name="Lopez Del Egido L."/>
            <person name="Lafos M."/>
            <person name="Langarica-Fuentes A."/>
            <person name="Gebre Yohannes G."/>
            <person name="Young M.W."/>
            <person name="Martin P."/>
            <person name="Gantlett R."/>
            <person name="Kenicer G."/>
            <person name="Hawes C."/>
            <person name="Begg G.S."/>
            <person name="Quilliam R.S."/>
            <person name="Squire G.R."/>
            <person name="Poole P.S."/>
            <person name="Young P.W."/>
            <person name="Iannetta P.M."/>
            <person name="James E.K."/>
        </authorList>
    </citation>
    <scope>NUCLEOTIDE SEQUENCE [LARGE SCALE GENOMIC DNA]</scope>
    <source>
        <strain evidence="7 10">JHI985</strain>
    </source>
</reference>
<keyword evidence="8" id="KW-0614">Plasmid</keyword>
<dbReference type="InterPro" id="IPR036162">
    <property type="entry name" value="Resolvase-like_N_sf"/>
</dbReference>
<geneLocation type="plasmid" evidence="8">
    <name>pSM42_Rh02_Rh04</name>
</geneLocation>